<dbReference type="REBASE" id="17223">
    <property type="entry name" value="S.AbaSORF3561P"/>
</dbReference>
<comment type="similarity">
    <text evidence="1">Belongs to the type-I restriction system S methylase family.</text>
</comment>
<evidence type="ECO:0000256" key="1">
    <source>
        <dbReference type="ARBA" id="ARBA00010923"/>
    </source>
</evidence>
<dbReference type="Gene3D" id="3.90.220.20">
    <property type="entry name" value="DNA methylase specificity domains"/>
    <property type="match status" value="2"/>
</dbReference>
<dbReference type="CDD" id="cd17254">
    <property type="entry name" value="RMtype1_S_FclI-TRD1-CR1_like"/>
    <property type="match status" value="1"/>
</dbReference>
<dbReference type="GO" id="GO:0003677">
    <property type="term" value="F:DNA binding"/>
    <property type="evidence" value="ECO:0007669"/>
    <property type="project" value="UniProtKB-KW"/>
</dbReference>
<keyword evidence="2" id="KW-0680">Restriction system</keyword>
<evidence type="ECO:0000313" key="6">
    <source>
        <dbReference type="Proteomes" id="UP000001741"/>
    </source>
</evidence>
<evidence type="ECO:0000259" key="4">
    <source>
        <dbReference type="Pfam" id="PF01420"/>
    </source>
</evidence>
<evidence type="ECO:0000256" key="2">
    <source>
        <dbReference type="ARBA" id="ARBA00022747"/>
    </source>
</evidence>
<organism evidence="5 6">
    <name type="scientific">Acinetobacter baumannii (strain SDF)</name>
    <dbReference type="NCBI Taxonomy" id="509170"/>
    <lineage>
        <taxon>Bacteria</taxon>
        <taxon>Pseudomonadati</taxon>
        <taxon>Pseudomonadota</taxon>
        <taxon>Gammaproteobacteria</taxon>
        <taxon>Moraxellales</taxon>
        <taxon>Moraxellaceae</taxon>
        <taxon>Acinetobacter</taxon>
        <taxon>Acinetobacter calcoaceticus/baumannii complex</taxon>
    </lineage>
</organism>
<name>B0VPS8_ACIBS</name>
<dbReference type="PANTHER" id="PTHR43140:SF1">
    <property type="entry name" value="TYPE I RESTRICTION ENZYME ECOKI SPECIFICITY SUBUNIT"/>
    <property type="match status" value="1"/>
</dbReference>
<dbReference type="SUPFAM" id="SSF116734">
    <property type="entry name" value="DNA methylase specificity domain"/>
    <property type="match status" value="2"/>
</dbReference>
<accession>B0VPS8</accession>
<dbReference type="Pfam" id="PF01420">
    <property type="entry name" value="Methylase_S"/>
    <property type="match status" value="2"/>
</dbReference>
<feature type="domain" description="Type I restriction modification DNA specificity" evidence="4">
    <location>
        <begin position="250"/>
        <end position="384"/>
    </location>
</feature>
<dbReference type="KEGG" id="abm:ABSDF3560"/>
<proteinExistence type="inferred from homology"/>
<dbReference type="EMBL" id="CU468230">
    <property type="protein sequence ID" value="CAP02819.1"/>
    <property type="molecule type" value="Genomic_DNA"/>
</dbReference>
<dbReference type="Proteomes" id="UP000001741">
    <property type="component" value="Chromosome"/>
</dbReference>
<evidence type="ECO:0000256" key="3">
    <source>
        <dbReference type="ARBA" id="ARBA00023125"/>
    </source>
</evidence>
<gene>
    <name evidence="5" type="primary">hsdS</name>
    <name evidence="5" type="ordered locus">ABSDF3560</name>
</gene>
<dbReference type="InterPro" id="IPR044946">
    <property type="entry name" value="Restrct_endonuc_typeI_TRD_sf"/>
</dbReference>
<keyword evidence="3" id="KW-0238">DNA-binding</keyword>
<dbReference type="AlphaFoldDB" id="B0VPS8"/>
<dbReference type="HOGENOM" id="CLU_021095_1_1_6"/>
<reference evidence="5 6" key="1">
    <citation type="journal article" date="2008" name="PLoS ONE">
        <title>Comparative analysis of Acinetobacters: three genomes for three lifestyles.</title>
        <authorList>
            <person name="Vallenet D."/>
            <person name="Nordmann P."/>
            <person name="Barbe V."/>
            <person name="Poirel L."/>
            <person name="Mangenot S."/>
            <person name="Bataille E."/>
            <person name="Dossat C."/>
            <person name="Gas S."/>
            <person name="Kreimeyer A."/>
            <person name="Lenoble P."/>
            <person name="Oztas S."/>
            <person name="Poulain J."/>
            <person name="Segurens B."/>
            <person name="Robert C."/>
            <person name="Abergel C."/>
            <person name="Claverie J.M."/>
            <person name="Raoult D."/>
            <person name="Medigue C."/>
            <person name="Weissenbach J."/>
            <person name="Cruveiller S."/>
        </authorList>
    </citation>
    <scope>NUCLEOTIDE SEQUENCE [LARGE SCALE GENOMIC DNA]</scope>
    <source>
        <strain evidence="5 6">SDF</strain>
    </source>
</reference>
<dbReference type="PANTHER" id="PTHR43140">
    <property type="entry name" value="TYPE-1 RESTRICTION ENZYME ECOKI SPECIFICITY PROTEIN"/>
    <property type="match status" value="1"/>
</dbReference>
<dbReference type="CDD" id="cd17246">
    <property type="entry name" value="RMtype1_S_SonII-TRD2-CR2_like"/>
    <property type="match status" value="1"/>
</dbReference>
<dbReference type="InterPro" id="IPR051212">
    <property type="entry name" value="Type-I_RE_S_subunit"/>
</dbReference>
<evidence type="ECO:0000313" key="5">
    <source>
        <dbReference type="EMBL" id="CAP02819.1"/>
    </source>
</evidence>
<dbReference type="GO" id="GO:0009307">
    <property type="term" value="P:DNA restriction-modification system"/>
    <property type="evidence" value="ECO:0007669"/>
    <property type="project" value="UniProtKB-KW"/>
</dbReference>
<protein>
    <submittedName>
        <fullName evidence="5">Specificity determinant for hsdM and hsdR</fullName>
    </submittedName>
</protein>
<sequence length="386" mass="43532">MMQVSKSPPSWCIASIGEVCNLINGRAFKSTEWTDRGLPIIRIQNLNNPDANFNFFNGDLDNKHRVEKGDLLFAWSGTPGTSFGAHIWDGDIGALNQHIFKIVFNDSLIDKRFIRYAINQTLDELVSGARGGVGLKHVTKGMFETTKIIFPPLYEQKIIADKLDTLLAQVATTKVRLERILNILKTFRQSILSSAVSGKLTEEWRKNKKLNWIKSTLANICRSVSDGDHQAPPRADFGIPFLVISNISKGEIDFSSVNRWVPESYYESLKDIRKPEINDILYTVTGSFGIPVTVKSTTPFCFQRHIAIIKPNHSSVDYKYLFYYLASPEVFKHATSIATGTAQKTVSLSHLRNFNILLPPIEEQTEIVHRVEELLAFADGIEKKLM</sequence>
<feature type="domain" description="Type I restriction modification DNA specificity" evidence="4">
    <location>
        <begin position="11"/>
        <end position="180"/>
    </location>
</feature>
<dbReference type="InterPro" id="IPR000055">
    <property type="entry name" value="Restrct_endonuc_typeI_TRD"/>
</dbReference>